<keyword evidence="18" id="KW-0479">Metal-binding</keyword>
<comment type="caution">
    <text evidence="26">The sequence shown here is derived from an EMBL/GenBank/DDBJ whole genome shotgun (WGS) entry which is preliminary data.</text>
</comment>
<feature type="region of interest" description="Disordered" evidence="23">
    <location>
        <begin position="129"/>
        <end position="206"/>
    </location>
</feature>
<reference evidence="27" key="1">
    <citation type="submission" date="2017-03" db="EMBL/GenBank/DDBJ databases">
        <authorList>
            <person name="Lund M.B."/>
        </authorList>
    </citation>
    <scope>NUCLEOTIDE SEQUENCE [LARGE SCALE GENOMIC DNA]</scope>
</reference>
<comment type="subunit">
    <text evidence="22">Homodimer. The dihydroxyacetone kinase complex is composed of a homodimer of DhaM, a homodimer of DhaK and the subunit DhaL.</text>
</comment>
<dbReference type="PRINTS" id="PR01736">
    <property type="entry name" value="PHPHTRNFRASE"/>
</dbReference>
<dbReference type="PROSITE" id="PS00370">
    <property type="entry name" value="PEP_ENZYMES_PHOS_SITE"/>
    <property type="match status" value="1"/>
</dbReference>
<dbReference type="InterPro" id="IPR008279">
    <property type="entry name" value="PEP-util_enz_mobile_dom"/>
</dbReference>
<keyword evidence="13" id="KW-0813">Transport</keyword>
<feature type="domain" description="HPr" evidence="25">
    <location>
        <begin position="201"/>
        <end position="291"/>
    </location>
</feature>
<dbReference type="CDD" id="cd00367">
    <property type="entry name" value="PTS-HPr_like"/>
    <property type="match status" value="1"/>
</dbReference>
<keyword evidence="20" id="KW-0460">Magnesium</keyword>
<dbReference type="EC" id="2.7.3.9" evidence="10"/>
<dbReference type="NCBIfam" id="TIGR02364">
    <property type="entry name" value="dha_pts"/>
    <property type="match status" value="1"/>
</dbReference>
<evidence type="ECO:0000256" key="13">
    <source>
        <dbReference type="ARBA" id="ARBA00022448"/>
    </source>
</evidence>
<dbReference type="InterPro" id="IPR018274">
    <property type="entry name" value="PEP_util_AS"/>
</dbReference>
<dbReference type="InterPro" id="IPR008731">
    <property type="entry name" value="PTS_EIN"/>
</dbReference>
<feature type="compositionally biased region" description="Polar residues" evidence="23">
    <location>
        <begin position="182"/>
        <end position="193"/>
    </location>
</feature>
<feature type="compositionally biased region" description="Basic and acidic residues" evidence="23">
    <location>
        <begin position="141"/>
        <end position="164"/>
    </location>
</feature>
<comment type="cofactor">
    <cofactor evidence="3">
        <name>Mg(2+)</name>
        <dbReference type="ChEBI" id="CHEBI:18420"/>
    </cofactor>
</comment>
<evidence type="ECO:0000256" key="15">
    <source>
        <dbReference type="ARBA" id="ARBA00022597"/>
    </source>
</evidence>
<dbReference type="GO" id="GO:0005737">
    <property type="term" value="C:cytoplasm"/>
    <property type="evidence" value="ECO:0007669"/>
    <property type="project" value="UniProtKB-SubCell"/>
</dbReference>
<evidence type="ECO:0000256" key="2">
    <source>
        <dbReference type="ARBA" id="ARBA00001113"/>
    </source>
</evidence>
<dbReference type="GO" id="GO:0047324">
    <property type="term" value="F:phosphoenolpyruvate-glycerone phosphotransferase activity"/>
    <property type="evidence" value="ECO:0007669"/>
    <property type="project" value="UniProtKB-EC"/>
</dbReference>
<dbReference type="SUPFAM" id="SSF47831">
    <property type="entry name" value="Enzyme I of the PEP:sugar phosphotransferase system HPr-binding (sub)domain"/>
    <property type="match status" value="1"/>
</dbReference>
<name>A0A2A6FP29_9MICO</name>
<evidence type="ECO:0000256" key="22">
    <source>
        <dbReference type="ARBA" id="ARBA00046577"/>
    </source>
</evidence>
<protein>
    <recommendedName>
        <fullName evidence="12">Phosphocarrier protein HPr</fullName>
        <ecNumber evidence="9">2.7.1.121</ecNumber>
        <ecNumber evidence="10">2.7.3.9</ecNumber>
    </recommendedName>
    <alternativeName>
        <fullName evidence="11">Phosphoenolpyruvate-protein phosphotransferase</fullName>
    </alternativeName>
    <alternativeName>
        <fullName evidence="21">Phosphotransferase system, enzyme I</fullName>
    </alternativeName>
</protein>
<dbReference type="InterPro" id="IPR000032">
    <property type="entry name" value="HPr-like"/>
</dbReference>
<dbReference type="AlphaFoldDB" id="A0A2A6FP29"/>
<dbReference type="Gene3D" id="1.10.274.10">
    <property type="entry name" value="PtsI, HPr-binding domain"/>
    <property type="match status" value="1"/>
</dbReference>
<evidence type="ECO:0000256" key="3">
    <source>
        <dbReference type="ARBA" id="ARBA00001946"/>
    </source>
</evidence>
<dbReference type="GO" id="GO:0009401">
    <property type="term" value="P:phosphoenolpyruvate-dependent sugar phosphotransferase system"/>
    <property type="evidence" value="ECO:0007669"/>
    <property type="project" value="UniProtKB-KW"/>
</dbReference>
<comment type="similarity">
    <text evidence="8">Belongs to the PEP-utilizing enzyme family.</text>
</comment>
<keyword evidence="15" id="KW-0762">Sugar transport</keyword>
<dbReference type="InterPro" id="IPR000121">
    <property type="entry name" value="PEP_util_C"/>
</dbReference>
<dbReference type="NCBIfam" id="TIGR01003">
    <property type="entry name" value="PTS_HPr_family"/>
    <property type="match status" value="1"/>
</dbReference>
<dbReference type="InterPro" id="IPR036618">
    <property type="entry name" value="PtsI_HPr-bd_sf"/>
</dbReference>
<evidence type="ECO:0000256" key="6">
    <source>
        <dbReference type="ARBA" id="ARBA00003681"/>
    </source>
</evidence>
<dbReference type="PROSITE" id="PS00369">
    <property type="entry name" value="PTS_HPR_HIS"/>
    <property type="match status" value="1"/>
</dbReference>
<evidence type="ECO:0000256" key="1">
    <source>
        <dbReference type="ARBA" id="ARBA00000683"/>
    </source>
</evidence>
<evidence type="ECO:0000256" key="19">
    <source>
        <dbReference type="ARBA" id="ARBA00022777"/>
    </source>
</evidence>
<dbReference type="Pfam" id="PF00381">
    <property type="entry name" value="PTS-HPr"/>
    <property type="match status" value="1"/>
</dbReference>
<dbReference type="GO" id="GO:0008965">
    <property type="term" value="F:phosphoenolpyruvate-protein phosphotransferase activity"/>
    <property type="evidence" value="ECO:0007669"/>
    <property type="project" value="UniProtKB-EC"/>
</dbReference>
<gene>
    <name evidence="26" type="ORF">B5766_11505</name>
</gene>
<evidence type="ECO:0000256" key="7">
    <source>
        <dbReference type="ARBA" id="ARBA00004496"/>
    </source>
</evidence>
<dbReference type="Gene3D" id="3.40.50.510">
    <property type="entry name" value="Phosphotransferase system, mannose-type IIA component"/>
    <property type="match status" value="1"/>
</dbReference>
<evidence type="ECO:0000313" key="26">
    <source>
        <dbReference type="EMBL" id="PDQ34428.1"/>
    </source>
</evidence>
<keyword evidence="17" id="KW-0598">Phosphotransferase system</keyword>
<comment type="function">
    <text evidence="6">General (non sugar-specific) component of the phosphoenolpyruvate-dependent sugar phosphotransferase system (sugar PTS). This major carbohydrate active-transport system catalyzes the phosphorylation of incoming sugar substrates concomitantly with their translocation across the cell membrane. The phosphoryl group from phosphoenolpyruvate (PEP) is transferred to the phosphoryl carrier protein HPr by enzyme I. Phospho-HPr then transfers it to the PTS EIIA domain.</text>
</comment>
<dbReference type="EMBL" id="NAEP01000053">
    <property type="protein sequence ID" value="PDQ34428.1"/>
    <property type="molecule type" value="Genomic_DNA"/>
</dbReference>
<evidence type="ECO:0000256" key="23">
    <source>
        <dbReference type="SAM" id="MobiDB-lite"/>
    </source>
</evidence>
<dbReference type="NCBIfam" id="TIGR01417">
    <property type="entry name" value="PTS_I_fam"/>
    <property type="match status" value="1"/>
</dbReference>
<evidence type="ECO:0000256" key="9">
    <source>
        <dbReference type="ARBA" id="ARBA00012095"/>
    </source>
</evidence>
<comment type="function">
    <text evidence="5">Component of the dihydroxyacetone kinase complex, which is responsible for the phosphoenolpyruvate (PEP)-dependent phosphorylation of dihydroxyacetone. DhaM serves as the phosphoryl donor. Is phosphorylated by phosphoenolpyruvate in an EI- and HPr-dependent reaction, and a phosphorelay system on histidine residues finally leads to phosphoryl transfer to DhaL and dihydroxyacetone.</text>
</comment>
<keyword evidence="14" id="KW-0963">Cytoplasm</keyword>
<dbReference type="InterPro" id="IPR006318">
    <property type="entry name" value="PTS_EI-like"/>
</dbReference>
<evidence type="ECO:0000256" key="5">
    <source>
        <dbReference type="ARBA" id="ARBA00002788"/>
    </source>
</evidence>
<comment type="function">
    <text evidence="4">General (non sugar-specific) component of the phosphoenolpyruvate-dependent sugar phosphotransferase system (sugar PTS). This major carbohydrate active-transport system catalyzes the phosphorylation of incoming sugar substrates concomitantly with their translocation across the cell membrane. Enzyme I transfers the phosphoryl group from phosphoenolpyruvate (PEP) to the phosphoryl carrier protein (HPr).</text>
</comment>
<evidence type="ECO:0000256" key="4">
    <source>
        <dbReference type="ARBA" id="ARBA00002728"/>
    </source>
</evidence>
<dbReference type="Pfam" id="PF03610">
    <property type="entry name" value="EIIA-man"/>
    <property type="match status" value="1"/>
</dbReference>
<keyword evidence="19" id="KW-0418">Kinase</keyword>
<dbReference type="GO" id="GO:0046872">
    <property type="term" value="F:metal ion binding"/>
    <property type="evidence" value="ECO:0007669"/>
    <property type="project" value="UniProtKB-KW"/>
</dbReference>
<dbReference type="SUPFAM" id="SSF53062">
    <property type="entry name" value="PTS system fructose IIA component-like"/>
    <property type="match status" value="1"/>
</dbReference>
<evidence type="ECO:0000256" key="12">
    <source>
        <dbReference type="ARBA" id="ARBA00020422"/>
    </source>
</evidence>
<evidence type="ECO:0000256" key="20">
    <source>
        <dbReference type="ARBA" id="ARBA00022842"/>
    </source>
</evidence>
<evidence type="ECO:0000256" key="18">
    <source>
        <dbReference type="ARBA" id="ARBA00022723"/>
    </source>
</evidence>
<dbReference type="InterPro" id="IPR050499">
    <property type="entry name" value="PEP-utilizing_PTS_enzyme"/>
</dbReference>
<feature type="domain" description="PTS EIIA type-4" evidence="24">
    <location>
        <begin position="1"/>
        <end position="132"/>
    </location>
</feature>
<evidence type="ECO:0000256" key="17">
    <source>
        <dbReference type="ARBA" id="ARBA00022683"/>
    </source>
</evidence>
<dbReference type="InterPro" id="IPR036637">
    <property type="entry name" value="Phosphohistidine_dom_sf"/>
</dbReference>
<evidence type="ECO:0000256" key="11">
    <source>
        <dbReference type="ARBA" id="ARBA00016544"/>
    </source>
</evidence>
<keyword evidence="26" id="KW-0670">Pyruvate</keyword>
<dbReference type="EC" id="2.7.1.121" evidence="9"/>
<dbReference type="InterPro" id="IPR035895">
    <property type="entry name" value="HPr-like_sf"/>
</dbReference>
<dbReference type="PANTHER" id="PTHR46244">
    <property type="entry name" value="PHOSPHOENOLPYRUVATE-PROTEIN PHOSPHOTRANSFERASE"/>
    <property type="match status" value="1"/>
</dbReference>
<evidence type="ECO:0000256" key="14">
    <source>
        <dbReference type="ARBA" id="ARBA00022490"/>
    </source>
</evidence>
<evidence type="ECO:0000259" key="25">
    <source>
        <dbReference type="PROSITE" id="PS51350"/>
    </source>
</evidence>
<comment type="catalytic activity">
    <reaction evidence="1">
        <text>L-histidyl-[protein] + phosphoenolpyruvate = N(pros)-phospho-L-histidyl-[protein] + pyruvate</text>
        <dbReference type="Rhea" id="RHEA:23880"/>
        <dbReference type="Rhea" id="RHEA-COMP:9745"/>
        <dbReference type="Rhea" id="RHEA-COMP:9746"/>
        <dbReference type="ChEBI" id="CHEBI:15361"/>
        <dbReference type="ChEBI" id="CHEBI:29979"/>
        <dbReference type="ChEBI" id="CHEBI:58702"/>
        <dbReference type="ChEBI" id="CHEBI:64837"/>
        <dbReference type="EC" id="2.7.3.9"/>
    </reaction>
</comment>
<accession>A0A2A6FP29</accession>
<dbReference type="Gene3D" id="3.20.20.60">
    <property type="entry name" value="Phosphoenolpyruvate-binding domains"/>
    <property type="match status" value="1"/>
</dbReference>
<dbReference type="InterPro" id="IPR015813">
    <property type="entry name" value="Pyrv/PenolPyrv_kinase-like_dom"/>
</dbReference>
<comment type="subcellular location">
    <subcellularLocation>
        <location evidence="7">Cytoplasm</location>
    </subcellularLocation>
</comment>
<evidence type="ECO:0000256" key="21">
    <source>
        <dbReference type="ARBA" id="ARBA00033235"/>
    </source>
</evidence>
<evidence type="ECO:0000256" key="8">
    <source>
        <dbReference type="ARBA" id="ARBA00007837"/>
    </source>
</evidence>
<keyword evidence="16 26" id="KW-0808">Transferase</keyword>
<sequence>MIGIVVVSHSPRLAQAALELALAMVPGKRPAIALAAGADGDVIGTDASRVAAAIEEVSSPEGVLVVSDLGSATMSAELALELIDSSSTRVVLSDAPFVEGLIAAVVCAAGGATLADVDREASTALRAKRAQLAAAPPSPHTIEHTDTRPRDGDSPSRYRTEQVDRGGVPTQADSPLRHRSETTTSGHVSGTFGSPSPSPSSPYRTEILPNAAGLHARPAAVIATKVAQSGEQVTITNASAGRGPVDAASTMLLLSLGARQGDSVEIRGVGESSSALVSELAELVAEGFGETADGAATPHSVVARAHHSAGDPIGVSAGRRAGRVLRMPDPITEPSATETVPRGDRAAAAARIVSATTSVVADLTRRAETAQAGHARDVLNATAQLTNDPVLVANSQRRVMVEGRTPQRAVWDAVSHLAAQLGSLGGVGAERVADLHDVRDRIVAQLTGEAQPGVPTSTDPFVLVATDLAPADTALLDPRVCLGIITAEGGPTSHTAILARALGIPAVVAAGAAASAAVLSPGTLVLLDGMTGEIVIDPTPELVASVATATATSTAVTGAGATGDGYSVPLLANIGGVSDVAVAVAARAQGVGLFRTEFCFLDRADAPRLDEQIAAYRAVFSGFAGQKVVVRTLDAGADKPLPFLASGHEPNPALGVRGYRTSWARPEVLDLQLTAIAAAAAAERADVWVMAPMIDTVAEAIEFARRARGQGVSTVGVMIETPAAALMSRELLDVVDFASLGTNDLTQYTMAADRMLGSLAALNDPWQPAVLRMIAAATGGAEQAGKPIGVCGEAAADPLLAVVLVGLGVATLSMAPRVIAPVAAVLGGASRAMCGDAAARALSATSSAAARAAVKKVMESR</sequence>
<proteinExistence type="inferred from homology"/>
<organism evidence="26 27">
    <name type="scientific">Candidatus Lumbricidiphila eiseniae</name>
    <dbReference type="NCBI Taxonomy" id="1969409"/>
    <lineage>
        <taxon>Bacteria</taxon>
        <taxon>Bacillati</taxon>
        <taxon>Actinomycetota</taxon>
        <taxon>Actinomycetes</taxon>
        <taxon>Micrococcales</taxon>
        <taxon>Microbacteriaceae</taxon>
        <taxon>Candidatus Lumbricidiphila</taxon>
    </lineage>
</organism>
<dbReference type="SUPFAM" id="SSF52009">
    <property type="entry name" value="Phosphohistidine domain"/>
    <property type="match status" value="1"/>
</dbReference>
<dbReference type="InterPro" id="IPR040442">
    <property type="entry name" value="Pyrv_kinase-like_dom_sf"/>
</dbReference>
<dbReference type="Pfam" id="PF02896">
    <property type="entry name" value="PEP-utilizers_C"/>
    <property type="match status" value="1"/>
</dbReference>
<dbReference type="InterPro" id="IPR001020">
    <property type="entry name" value="PTS_HPr_His_P_site"/>
</dbReference>
<dbReference type="InterPro" id="IPR004701">
    <property type="entry name" value="PTS_EIIA_man-typ"/>
</dbReference>
<dbReference type="SUPFAM" id="SSF51621">
    <property type="entry name" value="Phosphoenolpyruvate/pyruvate domain"/>
    <property type="match status" value="1"/>
</dbReference>
<evidence type="ECO:0000259" key="24">
    <source>
        <dbReference type="PROSITE" id="PS51096"/>
    </source>
</evidence>
<dbReference type="SUPFAM" id="SSF55594">
    <property type="entry name" value="HPr-like"/>
    <property type="match status" value="1"/>
</dbReference>
<dbReference type="InterPro" id="IPR036662">
    <property type="entry name" value="PTS_EIIA_man-typ_sf"/>
</dbReference>
<comment type="catalytic activity">
    <reaction evidence="2">
        <text>dihydroxyacetone + phosphoenolpyruvate = dihydroxyacetone phosphate + pyruvate</text>
        <dbReference type="Rhea" id="RHEA:18381"/>
        <dbReference type="ChEBI" id="CHEBI:15361"/>
        <dbReference type="ChEBI" id="CHEBI:16016"/>
        <dbReference type="ChEBI" id="CHEBI:57642"/>
        <dbReference type="ChEBI" id="CHEBI:58702"/>
        <dbReference type="EC" id="2.7.1.121"/>
    </reaction>
</comment>
<dbReference type="Pfam" id="PF05524">
    <property type="entry name" value="PEP-utilisers_N"/>
    <property type="match status" value="1"/>
</dbReference>
<evidence type="ECO:0000256" key="10">
    <source>
        <dbReference type="ARBA" id="ARBA00012232"/>
    </source>
</evidence>
<dbReference type="Proteomes" id="UP000219994">
    <property type="component" value="Unassembled WGS sequence"/>
</dbReference>
<dbReference type="PROSITE" id="PS51096">
    <property type="entry name" value="PTS_EIIA_TYPE_4"/>
    <property type="match status" value="1"/>
</dbReference>
<dbReference type="PROSITE" id="PS51350">
    <property type="entry name" value="PTS_HPR_DOM"/>
    <property type="match status" value="1"/>
</dbReference>
<dbReference type="Gene3D" id="3.30.1340.10">
    <property type="entry name" value="HPr-like"/>
    <property type="match status" value="1"/>
</dbReference>
<evidence type="ECO:0000313" key="27">
    <source>
        <dbReference type="Proteomes" id="UP000219994"/>
    </source>
</evidence>
<evidence type="ECO:0000256" key="16">
    <source>
        <dbReference type="ARBA" id="ARBA00022679"/>
    </source>
</evidence>
<dbReference type="InterPro" id="IPR012844">
    <property type="entry name" value="DhaM_N"/>
</dbReference>
<dbReference type="Pfam" id="PF00391">
    <property type="entry name" value="PEP-utilizers"/>
    <property type="match status" value="1"/>
</dbReference>
<dbReference type="GO" id="GO:0016020">
    <property type="term" value="C:membrane"/>
    <property type="evidence" value="ECO:0007669"/>
    <property type="project" value="InterPro"/>
</dbReference>
<dbReference type="PANTHER" id="PTHR46244:SF3">
    <property type="entry name" value="PHOSPHOENOLPYRUVATE-PROTEIN PHOSPHOTRANSFERASE"/>
    <property type="match status" value="1"/>
</dbReference>
<dbReference type="Gene3D" id="3.50.30.10">
    <property type="entry name" value="Phosphohistidine domain"/>
    <property type="match status" value="1"/>
</dbReference>